<dbReference type="EMBL" id="BMAO01015554">
    <property type="protein sequence ID" value="GFR02517.1"/>
    <property type="molecule type" value="Genomic_DNA"/>
</dbReference>
<dbReference type="OrthoDB" id="6419576at2759"/>
<sequence length="300" mass="33695">MLQFDQISILSSDGISCISFYSVDSGDVANAVTYRGTYFDPAVICHFLLKYLPLTIMSEKLNCMLQGKASGIHFERLHTFAALKRFLGTMQILKVAFLLLWLCFCLVKAEEDTVGNANDYVDEVLRNLRKEPWIISKIDPLDIPEVNEKNFELKEGKIRGLSSLYRHGDCTLDYDGEIVKVSAQVAVKDVFVELKYAAKALFFWIKGHADVAVDDLAVRMDISGKDGKAKLDSFKVIHLGKYKIKKITGLSVVLNWLYKLIANAVAKNSRNKIIKAMEEGVAKAVGDLLEKYQLPKLANF</sequence>
<evidence type="ECO:0000313" key="2">
    <source>
        <dbReference type="Proteomes" id="UP000887116"/>
    </source>
</evidence>
<dbReference type="InterPro" id="IPR038602">
    <property type="entry name" value="Mite_allergen_7_sf"/>
</dbReference>
<gene>
    <name evidence="1" type="primary">AVEN_194035_1</name>
    <name evidence="1" type="ORF">TNCT_133352</name>
</gene>
<evidence type="ECO:0000313" key="1">
    <source>
        <dbReference type="EMBL" id="GFR02517.1"/>
    </source>
</evidence>
<reference evidence="1" key="1">
    <citation type="submission" date="2020-07" db="EMBL/GenBank/DDBJ databases">
        <title>Multicomponent nature underlies the extraordinary mechanical properties of spider dragline silk.</title>
        <authorList>
            <person name="Kono N."/>
            <person name="Nakamura H."/>
            <person name="Mori M."/>
            <person name="Yoshida Y."/>
            <person name="Ohtoshi R."/>
            <person name="Malay A.D."/>
            <person name="Moran D.A.P."/>
            <person name="Tomita M."/>
            <person name="Numata K."/>
            <person name="Arakawa K."/>
        </authorList>
    </citation>
    <scope>NUCLEOTIDE SEQUENCE</scope>
</reference>
<dbReference type="Gene3D" id="3.15.10.50">
    <property type="match status" value="1"/>
</dbReference>
<accession>A0A8X6LBJ3</accession>
<dbReference type="Pfam" id="PF16984">
    <property type="entry name" value="Grp7_allergen"/>
    <property type="match status" value="1"/>
</dbReference>
<dbReference type="InterPro" id="IPR020234">
    <property type="entry name" value="Mite_allergen_group-7"/>
</dbReference>
<proteinExistence type="predicted"/>
<name>A0A8X6LBJ3_TRICU</name>
<dbReference type="AlphaFoldDB" id="A0A8X6LBJ3"/>
<organism evidence="1 2">
    <name type="scientific">Trichonephila clavata</name>
    <name type="common">Joro spider</name>
    <name type="synonym">Nephila clavata</name>
    <dbReference type="NCBI Taxonomy" id="2740835"/>
    <lineage>
        <taxon>Eukaryota</taxon>
        <taxon>Metazoa</taxon>
        <taxon>Ecdysozoa</taxon>
        <taxon>Arthropoda</taxon>
        <taxon>Chelicerata</taxon>
        <taxon>Arachnida</taxon>
        <taxon>Araneae</taxon>
        <taxon>Araneomorphae</taxon>
        <taxon>Entelegynae</taxon>
        <taxon>Araneoidea</taxon>
        <taxon>Nephilidae</taxon>
        <taxon>Trichonephila</taxon>
    </lineage>
</organism>
<keyword evidence="2" id="KW-1185">Reference proteome</keyword>
<protein>
    <submittedName>
        <fullName evidence="1">Uncharacterized protein</fullName>
    </submittedName>
</protein>
<dbReference type="Proteomes" id="UP000887116">
    <property type="component" value="Unassembled WGS sequence"/>
</dbReference>
<comment type="caution">
    <text evidence="1">The sequence shown here is derived from an EMBL/GenBank/DDBJ whole genome shotgun (WGS) entry which is preliminary data.</text>
</comment>